<feature type="domain" description="F-box" evidence="2">
    <location>
        <begin position="37"/>
        <end position="77"/>
    </location>
</feature>
<sequence length="1087" mass="125631">MTQQMKYKKTSLETTDDGNEDISQQTQMYAKDSLDRFGDDLCELLLSYLSLEDRFRFECLSKQFQRAVFTSVVNITLSDGFIQRLVTNAKTIDTQLLATIAIKCPNIVIIDCRGMHSFVADIPKALKTFRDNCLHLREIYCNLRQNSGQTMATIGPLVTRINVIGSYSDTQSLTHCHRLSHLSASSLSQVFDTSGQLMTKNLNTFEIQFNSDDDYHRLSAFVAQNESLKCLDVMCVLRVSEETLTALSAQLSRFTQLRQLSLALNITGAQTSLTDTLRTIGVNCKQLQRLSLQLSHTDSHGFNRKTLDSLRFCHRLKRLRLTICVDIDEKLLEPLRHCKRLTHLELYISEMTANVLKDLHIKCPRLQYLCIQDFNNTIDTECLSHISRLPALQMLVIHFDESDAESDNLSDNDFYDLLSRNMAQHMKHLKTSLETTDDGNEDISQQSQIYAKDSLDRFGDDLCALLVSYLSLEDRFRLECVSKQFQRTVFTSVVDITLSDRFMQRLLTKAKTIDTQLLATIAIKCPKIETIDYTSGQPLAKNLHNCELYYYYYNDNQLSAFVAHNQSLRSLDIKYMEYKTNALWMEMCGQLSRLTQLRQLKLGLDLMNDDNSLADFLHTIGVNCGQLKRLSLRLFSRLNETNVQTLHSLQYYRQLKRLDLRFNATADEISLEPLRHCRRLTHLDIYLRGMNANVLTIIRTNCPQLQYLCIHETYCLPHIPTLIDMAQQLTQMMASLETTDGCEDRQQPQIYAKNSMDRFGDDLCELLLSYLSFEDRFQCECVSKQFRRTVFGSVVCIDINDRFIHRLLINNTIDTQLLATIAIKCPNIETIDCRGIWMSENREHIPEMLAIIRDNCLNLREISCNLWQNSGQTMPTIGPLVTRIDVTDDYIDIQLLTHCHRLSHLKVFCLSQVFDTSGQLMAKNLNTFELNNYSADDYYRLSAFVAQNQSLKCLVVKMCKLETYETLTEMCEHLSQLTQLRELRLNIIISTYIKSLDDTLRPIGVNCKQLKRLSLQFCDFSHIYEFNGQTLDSLRYFRRLKRLHLSITPTVNEIVLEPLRHCRRYRVFVTPLKTTGAANACHSMQRR</sequence>
<dbReference type="SMART" id="SM00256">
    <property type="entry name" value="FBOX"/>
    <property type="match status" value="3"/>
</dbReference>
<feature type="region of interest" description="Disordered" evidence="1">
    <location>
        <begin position="1"/>
        <end position="21"/>
    </location>
</feature>
<feature type="domain" description="F-box" evidence="2">
    <location>
        <begin position="458"/>
        <end position="498"/>
    </location>
</feature>
<keyword evidence="4" id="KW-1185">Reference proteome</keyword>
<gene>
    <name evidence="3" type="ORF">OSB1V03_LOCUS8397</name>
</gene>
<dbReference type="PANTHER" id="PTHR13318:SF95">
    <property type="entry name" value="F-BOX PROTEIN YLR352W"/>
    <property type="match status" value="1"/>
</dbReference>
<dbReference type="Pfam" id="PF00646">
    <property type="entry name" value="F-box"/>
    <property type="match status" value="1"/>
</dbReference>
<reference evidence="3" key="1">
    <citation type="submission" date="2020-11" db="EMBL/GenBank/DDBJ databases">
        <authorList>
            <person name="Tran Van P."/>
        </authorList>
    </citation>
    <scope>NUCLEOTIDE SEQUENCE</scope>
</reference>
<dbReference type="InterPro" id="IPR032675">
    <property type="entry name" value="LRR_dom_sf"/>
</dbReference>
<dbReference type="SUPFAM" id="SSF52047">
    <property type="entry name" value="RNI-like"/>
    <property type="match status" value="3"/>
</dbReference>
<evidence type="ECO:0000313" key="4">
    <source>
        <dbReference type="Proteomes" id="UP000759131"/>
    </source>
</evidence>
<dbReference type="PANTHER" id="PTHR13318">
    <property type="entry name" value="PARTNER OF PAIRED, ISOFORM B-RELATED"/>
    <property type="match status" value="1"/>
</dbReference>
<protein>
    <recommendedName>
        <fullName evidence="2">F-box domain-containing protein</fullName>
    </recommendedName>
</protein>
<dbReference type="InterPro" id="IPR001810">
    <property type="entry name" value="F-box_dom"/>
</dbReference>
<dbReference type="OrthoDB" id="6532759at2759"/>
<name>A0A7R9KRI5_9ACAR</name>
<dbReference type="Gene3D" id="3.80.10.10">
    <property type="entry name" value="Ribonuclease Inhibitor"/>
    <property type="match status" value="3"/>
</dbReference>
<dbReference type="AlphaFoldDB" id="A0A7R9KRI5"/>
<feature type="domain" description="F-box" evidence="2">
    <location>
        <begin position="759"/>
        <end position="799"/>
    </location>
</feature>
<dbReference type="GO" id="GO:0031146">
    <property type="term" value="P:SCF-dependent proteasomal ubiquitin-dependent protein catabolic process"/>
    <property type="evidence" value="ECO:0007669"/>
    <property type="project" value="TreeGrafter"/>
</dbReference>
<evidence type="ECO:0000256" key="1">
    <source>
        <dbReference type="SAM" id="MobiDB-lite"/>
    </source>
</evidence>
<dbReference type="Proteomes" id="UP000759131">
    <property type="component" value="Unassembled WGS sequence"/>
</dbReference>
<dbReference type="EMBL" id="OC859806">
    <property type="protein sequence ID" value="CAD7627973.1"/>
    <property type="molecule type" value="Genomic_DNA"/>
</dbReference>
<dbReference type="SUPFAM" id="SSF81383">
    <property type="entry name" value="F-box domain"/>
    <property type="match status" value="1"/>
</dbReference>
<organism evidence="3">
    <name type="scientific">Medioppia subpectinata</name>
    <dbReference type="NCBI Taxonomy" id="1979941"/>
    <lineage>
        <taxon>Eukaryota</taxon>
        <taxon>Metazoa</taxon>
        <taxon>Ecdysozoa</taxon>
        <taxon>Arthropoda</taxon>
        <taxon>Chelicerata</taxon>
        <taxon>Arachnida</taxon>
        <taxon>Acari</taxon>
        <taxon>Acariformes</taxon>
        <taxon>Sarcoptiformes</taxon>
        <taxon>Oribatida</taxon>
        <taxon>Brachypylina</taxon>
        <taxon>Oppioidea</taxon>
        <taxon>Oppiidae</taxon>
        <taxon>Medioppia</taxon>
    </lineage>
</organism>
<dbReference type="EMBL" id="CAJPIZ010005231">
    <property type="protein sequence ID" value="CAG2108403.1"/>
    <property type="molecule type" value="Genomic_DNA"/>
</dbReference>
<dbReference type="InterPro" id="IPR036047">
    <property type="entry name" value="F-box-like_dom_sf"/>
</dbReference>
<evidence type="ECO:0000259" key="2">
    <source>
        <dbReference type="SMART" id="SM00256"/>
    </source>
</evidence>
<proteinExistence type="predicted"/>
<dbReference type="GO" id="GO:0019005">
    <property type="term" value="C:SCF ubiquitin ligase complex"/>
    <property type="evidence" value="ECO:0007669"/>
    <property type="project" value="TreeGrafter"/>
</dbReference>
<accession>A0A7R9KRI5</accession>
<evidence type="ECO:0000313" key="3">
    <source>
        <dbReference type="EMBL" id="CAD7627973.1"/>
    </source>
</evidence>